<dbReference type="HOGENOM" id="CLU_3418078_0_0_10"/>
<reference evidence="2" key="1">
    <citation type="journal article" date="2012" name="Stand. Genomic Sci.">
        <title>Permanent draft genome sequence of the gliding predator Saprospira grandis strain Sa g1 (= HR1).</title>
        <authorList>
            <person name="Mavromatis K."/>
            <person name="Chertkov O."/>
            <person name="Lapidus A."/>
            <person name="Nolan M."/>
            <person name="Lucas S."/>
            <person name="Tice H."/>
            <person name="Del Rio T.G."/>
            <person name="Cheng J.F."/>
            <person name="Han C."/>
            <person name="Tapia R."/>
            <person name="Bruce D."/>
            <person name="Goodwin L.A."/>
            <person name="Pitluck S."/>
            <person name="Huntemann M."/>
            <person name="Liolios K."/>
            <person name="Pagani I."/>
            <person name="Ivanova N."/>
            <person name="Mikhailova N."/>
            <person name="Pati A."/>
            <person name="Chen A."/>
            <person name="Palaniappan K."/>
            <person name="Land M."/>
            <person name="Brambilla E.M."/>
            <person name="Rohde M."/>
            <person name="Spring S."/>
            <person name="Goker M."/>
            <person name="Detter J.C."/>
            <person name="Bristow J."/>
            <person name="Eisen J.A."/>
            <person name="Markowitz V."/>
            <person name="Hugenholtz P."/>
            <person name="Kyrpides N.C."/>
            <person name="Klenk H.P."/>
            <person name="Woyke T."/>
        </authorList>
    </citation>
    <scope>NUCLEOTIDE SEQUENCE [LARGE SCALE GENOMIC DNA]</scope>
    <source>
        <strain evidence="2">DSM 2844</strain>
    </source>
</reference>
<feature type="non-terminal residue" evidence="1">
    <location>
        <position position="1"/>
    </location>
</feature>
<evidence type="ECO:0000313" key="1">
    <source>
        <dbReference type="EMBL" id="EJF53074.1"/>
    </source>
</evidence>
<dbReference type="EMBL" id="JH719942">
    <property type="protein sequence ID" value="EJF53074.1"/>
    <property type="molecule type" value="Genomic_DNA"/>
</dbReference>
<dbReference type="Proteomes" id="UP000005113">
    <property type="component" value="Unassembled WGS sequence"/>
</dbReference>
<dbReference type="AlphaFoldDB" id="J0NZW1"/>
<gene>
    <name evidence="1" type="ORF">SapgrDRAFT_1358</name>
</gene>
<organism evidence="1 2">
    <name type="scientific">Saprospira grandis DSM 2844</name>
    <dbReference type="NCBI Taxonomy" id="694433"/>
    <lineage>
        <taxon>Bacteria</taxon>
        <taxon>Pseudomonadati</taxon>
        <taxon>Bacteroidota</taxon>
        <taxon>Saprospiria</taxon>
        <taxon>Saprospirales</taxon>
        <taxon>Saprospiraceae</taxon>
        <taxon>Saprospira</taxon>
    </lineage>
</organism>
<evidence type="ECO:0000313" key="2">
    <source>
        <dbReference type="Proteomes" id="UP000005113"/>
    </source>
</evidence>
<proteinExistence type="predicted"/>
<evidence type="ECO:0008006" key="3">
    <source>
        <dbReference type="Google" id="ProtNLM"/>
    </source>
</evidence>
<name>J0NZW1_9BACT</name>
<protein>
    <recommendedName>
        <fullName evidence="3">Secretion system C-terminal sorting domain-containing protein</fullName>
    </recommendedName>
</protein>
<sequence>QLSNGVYMVVLNTPYGNLQQKLVIQR</sequence>
<accession>J0NZW1</accession>